<evidence type="ECO:0000313" key="2">
    <source>
        <dbReference type="Proteomes" id="UP000675284"/>
    </source>
</evidence>
<dbReference type="AlphaFoldDB" id="A0A941DR07"/>
<keyword evidence="2" id="KW-1185">Reference proteome</keyword>
<organism evidence="1 2">
    <name type="scientific">Virgibacillus salarius</name>
    <dbReference type="NCBI Taxonomy" id="447199"/>
    <lineage>
        <taxon>Bacteria</taxon>
        <taxon>Bacillati</taxon>
        <taxon>Bacillota</taxon>
        <taxon>Bacilli</taxon>
        <taxon>Bacillales</taxon>
        <taxon>Bacillaceae</taxon>
        <taxon>Virgibacillus</taxon>
    </lineage>
</organism>
<dbReference type="EMBL" id="JAGSOT010000006">
    <property type="protein sequence ID" value="MBR7795035.1"/>
    <property type="molecule type" value="Genomic_DNA"/>
</dbReference>
<protein>
    <submittedName>
        <fullName evidence="1">Sulfurtransferase</fullName>
    </submittedName>
</protein>
<comment type="caution">
    <text evidence="1">The sequence shown here is derived from an EMBL/GenBank/DDBJ whole genome shotgun (WGS) entry which is preliminary data.</text>
</comment>
<sequence length="113" mass="13133">MTVLLLVMISLLLLVLYRRYIPVWGIGKINIDRVSSCNDKITIVDTRDYQISSQDMIDNACCLPMPYLHRYYNELPNHKLIIVAKDRVDKNLSSRFLRKKGKHVIGYHVAANE</sequence>
<dbReference type="Proteomes" id="UP000675284">
    <property type="component" value="Unassembled WGS sequence"/>
</dbReference>
<proteinExistence type="predicted"/>
<accession>A0A941DR07</accession>
<dbReference type="RefSeq" id="WP_034679384.1">
    <property type="nucleotide sequence ID" value="NZ_BAAACY010000145.1"/>
</dbReference>
<gene>
    <name evidence="1" type="ORF">KCX74_03145</name>
</gene>
<name>A0A941DR07_9BACI</name>
<dbReference type="InterPro" id="IPR036873">
    <property type="entry name" value="Rhodanese-like_dom_sf"/>
</dbReference>
<evidence type="ECO:0000313" key="1">
    <source>
        <dbReference type="EMBL" id="MBR7795035.1"/>
    </source>
</evidence>
<reference evidence="1" key="1">
    <citation type="submission" date="2021-04" db="EMBL/GenBank/DDBJ databases">
        <title>Isolation and polyphasic classification of algal microorganism.</title>
        <authorList>
            <person name="Wang S."/>
        </authorList>
    </citation>
    <scope>NUCLEOTIDE SEQUENCE</scope>
    <source>
        <strain evidence="1">720a</strain>
    </source>
</reference>
<dbReference type="SUPFAM" id="SSF52821">
    <property type="entry name" value="Rhodanese/Cell cycle control phosphatase"/>
    <property type="match status" value="1"/>
</dbReference>